<feature type="compositionally biased region" description="Acidic residues" evidence="1">
    <location>
        <begin position="574"/>
        <end position="583"/>
    </location>
</feature>
<dbReference type="AlphaFoldDB" id="A0A067PJS6"/>
<dbReference type="InParanoid" id="A0A067PJS6"/>
<evidence type="ECO:0000313" key="3">
    <source>
        <dbReference type="Proteomes" id="UP000027265"/>
    </source>
</evidence>
<feature type="region of interest" description="Disordered" evidence="1">
    <location>
        <begin position="530"/>
        <end position="587"/>
    </location>
</feature>
<feature type="compositionally biased region" description="Pro residues" evidence="1">
    <location>
        <begin position="472"/>
        <end position="482"/>
    </location>
</feature>
<sequence>MALSARTLNPHLDSNYNDSRFTRPKSMIDYTSSSSSSLTPLQPAHTTQPTYHSPQPYIRSLSPSPRPPMSLTPSSRRHTMMVPTRPTGARPLRSSPLAGPAVSASDNTDDKKRYKPSRIASTPDLATLRSPASAGSLHSAYASDSTSKVPFKRRPASSANVAEYFDASCAASSSTHTHAHTSPTSSDHSSSSSSSIPTSTSTLPSQSSSSTSLSRSSSKSSLSKRKSLTKRFSLTFSHTSRNGKEKEEDPIEEIPAVPPIPSWVRQNSSGSLHKPLPPAPLTRNPSSQTSLDAKKAAAADNWLLQNTYAQTPKFSRLSLAAQGVVMPVSANSRVGENIKRRASVSSMNGPARSRTSSLIAGANGENDGASNVAGPSTPRASTSTNRARSSGDTLAISGRTRSISFRDEGRAVGKSLEVGMRVELEVTTPAPVDAGTTGEGGVGKGKIVGWVRKKLSRHSAQPTVPVVHITPAKPPTTPPLTQPPQVYTPHHPMRSSSSSTSLPLEPPSPPYTYAYNEASSSTRGIDSLISMSSSSSLSPSHSGWTTPSPSPSGSRRSSMLSLSMSRPSSIVSIEEADEEEEKEEERGGVEIRVWGPGEEVEALACLPDPHDQTHIPTSNVQAHIPTSEVEARVRATEVQAHIPTSTAQVHIPTSEVQTHTPTPEVQTHMATSDLAFPSVSGSTPQDEPVSEVGVVSANPPVDGQRTGLKKPGTVTRLLRKLTSSGQLGRRKKPVVPSVPSPPLPVALRS</sequence>
<feature type="region of interest" description="Disordered" evidence="1">
    <location>
        <begin position="459"/>
        <end position="516"/>
    </location>
</feature>
<feature type="compositionally biased region" description="Low complexity" evidence="1">
    <location>
        <begin position="174"/>
        <end position="221"/>
    </location>
</feature>
<feature type="compositionally biased region" description="Polar residues" evidence="1">
    <location>
        <begin position="343"/>
        <end position="358"/>
    </location>
</feature>
<evidence type="ECO:0000313" key="2">
    <source>
        <dbReference type="EMBL" id="KDQ54095.1"/>
    </source>
</evidence>
<feature type="region of interest" description="Disordered" evidence="1">
    <location>
        <begin position="677"/>
        <end position="749"/>
    </location>
</feature>
<feature type="region of interest" description="Disordered" evidence="1">
    <location>
        <begin position="1"/>
        <end position="131"/>
    </location>
</feature>
<name>A0A067PJS6_9AGAM</name>
<feature type="compositionally biased region" description="Polar residues" evidence="1">
    <location>
        <begin position="38"/>
        <end position="53"/>
    </location>
</feature>
<proteinExistence type="predicted"/>
<dbReference type="OrthoDB" id="3070411at2759"/>
<feature type="compositionally biased region" description="Low complexity" evidence="1">
    <location>
        <begin position="375"/>
        <end position="390"/>
    </location>
</feature>
<evidence type="ECO:0000256" key="1">
    <source>
        <dbReference type="SAM" id="MobiDB-lite"/>
    </source>
</evidence>
<accession>A0A067PJS6</accession>
<gene>
    <name evidence="2" type="ORF">JAAARDRAFT_38711</name>
</gene>
<dbReference type="HOGENOM" id="CLU_371328_0_0_1"/>
<reference evidence="3" key="1">
    <citation type="journal article" date="2014" name="Proc. Natl. Acad. Sci. U.S.A.">
        <title>Extensive sampling of basidiomycete genomes demonstrates inadequacy of the white-rot/brown-rot paradigm for wood decay fungi.</title>
        <authorList>
            <person name="Riley R."/>
            <person name="Salamov A.A."/>
            <person name="Brown D.W."/>
            <person name="Nagy L.G."/>
            <person name="Floudas D."/>
            <person name="Held B.W."/>
            <person name="Levasseur A."/>
            <person name="Lombard V."/>
            <person name="Morin E."/>
            <person name="Otillar R."/>
            <person name="Lindquist E.A."/>
            <person name="Sun H."/>
            <person name="LaButti K.M."/>
            <person name="Schmutz J."/>
            <person name="Jabbour D."/>
            <person name="Luo H."/>
            <person name="Baker S.E."/>
            <person name="Pisabarro A.G."/>
            <person name="Walton J.D."/>
            <person name="Blanchette R.A."/>
            <person name="Henrissat B."/>
            <person name="Martin F."/>
            <person name="Cullen D."/>
            <person name="Hibbett D.S."/>
            <person name="Grigoriev I.V."/>
        </authorList>
    </citation>
    <scope>NUCLEOTIDE SEQUENCE [LARGE SCALE GENOMIC DNA]</scope>
    <source>
        <strain evidence="3">MUCL 33604</strain>
    </source>
</reference>
<feature type="compositionally biased region" description="Low complexity" evidence="1">
    <location>
        <begin position="483"/>
        <end position="503"/>
    </location>
</feature>
<feature type="compositionally biased region" description="Pro residues" evidence="1">
    <location>
        <begin position="736"/>
        <end position="749"/>
    </location>
</feature>
<dbReference type="EMBL" id="KL197730">
    <property type="protein sequence ID" value="KDQ54095.1"/>
    <property type="molecule type" value="Genomic_DNA"/>
</dbReference>
<keyword evidence="3" id="KW-1185">Reference proteome</keyword>
<feature type="compositionally biased region" description="Low complexity" evidence="1">
    <location>
        <begin position="530"/>
        <end position="569"/>
    </location>
</feature>
<feature type="region of interest" description="Disordered" evidence="1">
    <location>
        <begin position="174"/>
        <end position="293"/>
    </location>
</feature>
<protein>
    <submittedName>
        <fullName evidence="2">Uncharacterized protein</fullName>
    </submittedName>
</protein>
<organism evidence="2 3">
    <name type="scientific">Jaapia argillacea MUCL 33604</name>
    <dbReference type="NCBI Taxonomy" id="933084"/>
    <lineage>
        <taxon>Eukaryota</taxon>
        <taxon>Fungi</taxon>
        <taxon>Dikarya</taxon>
        <taxon>Basidiomycota</taxon>
        <taxon>Agaricomycotina</taxon>
        <taxon>Agaricomycetes</taxon>
        <taxon>Agaricomycetidae</taxon>
        <taxon>Jaapiales</taxon>
        <taxon>Jaapiaceae</taxon>
        <taxon>Jaapia</taxon>
    </lineage>
</organism>
<dbReference type="STRING" id="933084.A0A067PJS6"/>
<dbReference type="Proteomes" id="UP000027265">
    <property type="component" value="Unassembled WGS sequence"/>
</dbReference>
<feature type="region of interest" description="Disordered" evidence="1">
    <location>
        <begin position="337"/>
        <end position="395"/>
    </location>
</feature>